<reference evidence="2 3" key="1">
    <citation type="journal article" date="2015" name="Microbes Environ.">
        <title>Distribution and evolution of nitrogen fixation genes in the phylum bacteroidetes.</title>
        <authorList>
            <person name="Inoue J."/>
            <person name="Oshima K."/>
            <person name="Suda W."/>
            <person name="Sakamoto M."/>
            <person name="Iino T."/>
            <person name="Noda S."/>
            <person name="Hongoh Y."/>
            <person name="Hattori M."/>
            <person name="Ohkuma M."/>
        </authorList>
    </citation>
    <scope>NUCLEOTIDE SEQUENCE [LARGE SCALE GENOMIC DNA]</scope>
    <source>
        <strain evidence="2">JCM 15548</strain>
    </source>
</reference>
<gene>
    <name evidence="2" type="ORF">JCM15548_13611</name>
</gene>
<protein>
    <submittedName>
        <fullName evidence="2">Uncharacterized protein</fullName>
    </submittedName>
</protein>
<keyword evidence="1" id="KW-0472">Membrane</keyword>
<name>A0A0E9M134_9BACT</name>
<feature type="transmembrane region" description="Helical" evidence="1">
    <location>
        <begin position="28"/>
        <end position="46"/>
    </location>
</feature>
<dbReference type="Proteomes" id="UP000032900">
    <property type="component" value="Unassembled WGS sequence"/>
</dbReference>
<proteinExistence type="predicted"/>
<dbReference type="AlphaFoldDB" id="A0A0E9M134"/>
<keyword evidence="3" id="KW-1185">Reference proteome</keyword>
<keyword evidence="1" id="KW-1133">Transmembrane helix</keyword>
<evidence type="ECO:0000313" key="2">
    <source>
        <dbReference type="EMBL" id="GAO31263.1"/>
    </source>
</evidence>
<dbReference type="STRING" id="1236989.JCM15548_13611"/>
<comment type="caution">
    <text evidence="2">The sequence shown here is derived from an EMBL/GenBank/DDBJ whole genome shotgun (WGS) entry which is preliminary data.</text>
</comment>
<accession>A0A0E9M134</accession>
<dbReference type="EMBL" id="BAZW01000042">
    <property type="protein sequence ID" value="GAO31263.1"/>
    <property type="molecule type" value="Genomic_DNA"/>
</dbReference>
<sequence>MSSSALTSWDGLDKLTGGDINADLVDGVTFGLLILVVVLSVYVNFFRRRRLRG</sequence>
<organism evidence="2 3">
    <name type="scientific">Geofilum rubicundum JCM 15548</name>
    <dbReference type="NCBI Taxonomy" id="1236989"/>
    <lineage>
        <taxon>Bacteria</taxon>
        <taxon>Pseudomonadati</taxon>
        <taxon>Bacteroidota</taxon>
        <taxon>Bacteroidia</taxon>
        <taxon>Marinilabiliales</taxon>
        <taxon>Marinilabiliaceae</taxon>
        <taxon>Geofilum</taxon>
    </lineage>
</organism>
<evidence type="ECO:0000256" key="1">
    <source>
        <dbReference type="SAM" id="Phobius"/>
    </source>
</evidence>
<keyword evidence="1" id="KW-0812">Transmembrane</keyword>
<evidence type="ECO:0000313" key="3">
    <source>
        <dbReference type="Proteomes" id="UP000032900"/>
    </source>
</evidence>